<dbReference type="Gene3D" id="1.20.1250.20">
    <property type="entry name" value="MFS general substrate transporter like domains"/>
    <property type="match status" value="1"/>
</dbReference>
<accession>A0A8H3FZ21</accession>
<reference evidence="7" key="1">
    <citation type="submission" date="2021-03" db="EMBL/GenBank/DDBJ databases">
        <authorList>
            <person name="Tagirdzhanova G."/>
        </authorList>
    </citation>
    <scope>NUCLEOTIDE SEQUENCE</scope>
</reference>
<dbReference type="SUPFAM" id="SSF103473">
    <property type="entry name" value="MFS general substrate transporter"/>
    <property type="match status" value="1"/>
</dbReference>
<dbReference type="Proteomes" id="UP000664521">
    <property type="component" value="Unassembled WGS sequence"/>
</dbReference>
<dbReference type="InterPro" id="IPR010291">
    <property type="entry name" value="Ion_channel_UNC-93"/>
</dbReference>
<proteinExistence type="predicted"/>
<feature type="transmembrane region" description="Helical" evidence="6">
    <location>
        <begin position="336"/>
        <end position="355"/>
    </location>
</feature>
<evidence type="ECO:0000256" key="1">
    <source>
        <dbReference type="ARBA" id="ARBA00004141"/>
    </source>
</evidence>
<feature type="transmembrane region" description="Helical" evidence="6">
    <location>
        <begin position="306"/>
        <end position="324"/>
    </location>
</feature>
<evidence type="ECO:0000256" key="3">
    <source>
        <dbReference type="ARBA" id="ARBA00022989"/>
    </source>
</evidence>
<comment type="caution">
    <text evidence="7">The sequence shown here is derived from an EMBL/GenBank/DDBJ whole genome shotgun (WGS) entry which is preliminary data.</text>
</comment>
<feature type="transmembrane region" description="Helical" evidence="6">
    <location>
        <begin position="181"/>
        <end position="200"/>
    </location>
</feature>
<dbReference type="PANTHER" id="PTHR23294">
    <property type="entry name" value="ET TRANSLATION PRODUCT-RELATED"/>
    <property type="match status" value="1"/>
</dbReference>
<feature type="transmembrane region" description="Helical" evidence="6">
    <location>
        <begin position="90"/>
        <end position="109"/>
    </location>
</feature>
<sequence length="501" mass="54909">MAAVSEDKSGGFTSSGLQESHNGYGDAETGQVTLPAGWKFKKYGFLPHYASPPFQLGLVAVVCFLCPGMFNAVNGLGGAGQLNAKTADNANTAVYSTFSVVGFFAGTFANRLGIKLTLSLGGFGYFLYIASYLCYNHTANEGFVIFAGALLGVCAGLLWTAQGAIMMSYPSEGSKGRYISWFWMVFNLGAVIGALIPLGQNIHSKAGNVNDGTYIGFMVLTFLGAALAWTLVDAQKVIRKDGSHVILMKHPSWKSEFLGLYETFITDTWIVLLFPMFFASNWFYAYQFNDVNGARFNIRTRALNNILYWTSQIIGAYAFGYALDFGKVSRSMRAKVLWVALVTITMAVWGGGYAWQKKYTRAQTGADSYVTTDWTDSGYVGPMFLYMFYGFYDAAWQTSVYWLMGALTNNGRKLANFAGFYKGIQSAGEAIAFRIDALKAPFMNEFASNWGLLMGSLLIAAPLILLKVPDTVPLEEDLKFSDETLEEVAPTLAPHEINEKA</sequence>
<feature type="transmembrane region" description="Helical" evidence="6">
    <location>
        <begin position="212"/>
        <end position="232"/>
    </location>
</feature>
<comment type="subcellular location">
    <subcellularLocation>
        <location evidence="1">Membrane</location>
        <topology evidence="1">Multi-pass membrane protein</topology>
    </subcellularLocation>
</comment>
<feature type="transmembrane region" description="Helical" evidence="6">
    <location>
        <begin position="49"/>
        <end position="70"/>
    </location>
</feature>
<evidence type="ECO:0000256" key="6">
    <source>
        <dbReference type="SAM" id="Phobius"/>
    </source>
</evidence>
<gene>
    <name evidence="7" type="ORF">HETSPECPRED_008722</name>
</gene>
<dbReference type="CDD" id="cd06178">
    <property type="entry name" value="MFS_unc93-like"/>
    <property type="match status" value="1"/>
</dbReference>
<dbReference type="PANTHER" id="PTHR23294:SF54">
    <property type="entry name" value="DUF895 DOMAIN MEMBRANE PROTEIN (AFU_ORTHOLOGUE AFUA_8G04110)"/>
    <property type="match status" value="1"/>
</dbReference>
<feature type="region of interest" description="Disordered" evidence="5">
    <location>
        <begin position="1"/>
        <end position="20"/>
    </location>
</feature>
<dbReference type="InterPro" id="IPR051617">
    <property type="entry name" value="UNC-93-like_regulator"/>
</dbReference>
<feature type="compositionally biased region" description="Polar residues" evidence="5">
    <location>
        <begin position="11"/>
        <end position="20"/>
    </location>
</feature>
<evidence type="ECO:0000313" key="7">
    <source>
        <dbReference type="EMBL" id="CAF9933633.1"/>
    </source>
</evidence>
<dbReference type="OrthoDB" id="196103at2759"/>
<dbReference type="EMBL" id="CAJPDS010000069">
    <property type="protein sequence ID" value="CAF9933633.1"/>
    <property type="molecule type" value="Genomic_DNA"/>
</dbReference>
<keyword evidence="3 6" id="KW-1133">Transmembrane helix</keyword>
<dbReference type="GO" id="GO:0016020">
    <property type="term" value="C:membrane"/>
    <property type="evidence" value="ECO:0007669"/>
    <property type="project" value="UniProtKB-SubCell"/>
</dbReference>
<dbReference type="Pfam" id="PF05978">
    <property type="entry name" value="UNC-93"/>
    <property type="match status" value="1"/>
</dbReference>
<name>A0A8H3FZ21_9LECA</name>
<protein>
    <submittedName>
        <fullName evidence="7">Uncharacterized protein</fullName>
    </submittedName>
</protein>
<keyword evidence="4 6" id="KW-0472">Membrane</keyword>
<organism evidence="7 8">
    <name type="scientific">Heterodermia speciosa</name>
    <dbReference type="NCBI Taxonomy" id="116794"/>
    <lineage>
        <taxon>Eukaryota</taxon>
        <taxon>Fungi</taxon>
        <taxon>Dikarya</taxon>
        <taxon>Ascomycota</taxon>
        <taxon>Pezizomycotina</taxon>
        <taxon>Lecanoromycetes</taxon>
        <taxon>OSLEUM clade</taxon>
        <taxon>Lecanoromycetidae</taxon>
        <taxon>Caliciales</taxon>
        <taxon>Physciaceae</taxon>
        <taxon>Heterodermia</taxon>
    </lineage>
</organism>
<evidence type="ECO:0000256" key="2">
    <source>
        <dbReference type="ARBA" id="ARBA00022692"/>
    </source>
</evidence>
<keyword evidence="8" id="KW-1185">Reference proteome</keyword>
<dbReference type="AlphaFoldDB" id="A0A8H3FZ21"/>
<feature type="transmembrane region" description="Helical" evidence="6">
    <location>
        <begin position="446"/>
        <end position="466"/>
    </location>
</feature>
<keyword evidence="2 6" id="KW-0812">Transmembrane</keyword>
<evidence type="ECO:0000256" key="4">
    <source>
        <dbReference type="ARBA" id="ARBA00023136"/>
    </source>
</evidence>
<evidence type="ECO:0000256" key="5">
    <source>
        <dbReference type="SAM" id="MobiDB-lite"/>
    </source>
</evidence>
<feature type="transmembrane region" description="Helical" evidence="6">
    <location>
        <begin position="116"/>
        <end position="133"/>
    </location>
</feature>
<feature type="transmembrane region" description="Helical" evidence="6">
    <location>
        <begin position="264"/>
        <end position="286"/>
    </location>
</feature>
<evidence type="ECO:0000313" key="8">
    <source>
        <dbReference type="Proteomes" id="UP000664521"/>
    </source>
</evidence>
<dbReference type="InterPro" id="IPR036259">
    <property type="entry name" value="MFS_trans_sf"/>
</dbReference>
<feature type="transmembrane region" description="Helical" evidence="6">
    <location>
        <begin position="145"/>
        <end position="169"/>
    </location>
</feature>